<name>A0ABT5FCX7_9GAMM</name>
<dbReference type="EMBL" id="JAQOMS010000002">
    <property type="protein sequence ID" value="MDC2888894.1"/>
    <property type="molecule type" value="Genomic_DNA"/>
</dbReference>
<protein>
    <submittedName>
        <fullName evidence="1">Uncharacterized protein</fullName>
    </submittedName>
</protein>
<comment type="caution">
    <text evidence="1">The sequence shown here is derived from an EMBL/GenBank/DDBJ whole genome shotgun (WGS) entry which is preliminary data.</text>
</comment>
<dbReference type="Proteomes" id="UP001528411">
    <property type="component" value="Unassembled WGS sequence"/>
</dbReference>
<accession>A0ABT5FCX7</accession>
<dbReference type="RefSeq" id="WP_215963523.1">
    <property type="nucleotide sequence ID" value="NZ_JAQOMS010000002.1"/>
</dbReference>
<reference evidence="1 2" key="1">
    <citation type="submission" date="2023-01" db="EMBL/GenBank/DDBJ databases">
        <title>Psychrosphaera sp. nov., isolated from marine algae.</title>
        <authorList>
            <person name="Bayburt H."/>
            <person name="Choi B.J."/>
            <person name="Kim J.M."/>
            <person name="Choi D.G."/>
            <person name="Jeon C.O."/>
        </authorList>
    </citation>
    <scope>NUCLEOTIDE SEQUENCE [LARGE SCALE GENOMIC DNA]</scope>
    <source>
        <strain evidence="1 2">G1-22</strain>
    </source>
</reference>
<keyword evidence="2" id="KW-1185">Reference proteome</keyword>
<sequence length="58" mass="6754">MNTHPQTEQTVSLQINTSTLLRLIRENGVRLNDIHCLDKQSKETVRQSFLQSMLRQTT</sequence>
<evidence type="ECO:0000313" key="2">
    <source>
        <dbReference type="Proteomes" id="UP001528411"/>
    </source>
</evidence>
<proteinExistence type="predicted"/>
<evidence type="ECO:0000313" key="1">
    <source>
        <dbReference type="EMBL" id="MDC2888894.1"/>
    </source>
</evidence>
<gene>
    <name evidence="1" type="ORF">PN838_09070</name>
</gene>
<organism evidence="1 2">
    <name type="scientific">Psychrosphaera algicola</name>
    <dbReference type="NCBI Taxonomy" id="3023714"/>
    <lineage>
        <taxon>Bacteria</taxon>
        <taxon>Pseudomonadati</taxon>
        <taxon>Pseudomonadota</taxon>
        <taxon>Gammaproteobacteria</taxon>
        <taxon>Alteromonadales</taxon>
        <taxon>Pseudoalteromonadaceae</taxon>
        <taxon>Psychrosphaera</taxon>
    </lineage>
</organism>